<evidence type="ECO:0000256" key="1">
    <source>
        <dbReference type="ARBA" id="ARBA00008853"/>
    </source>
</evidence>
<dbReference type="Gene3D" id="2.120.10.30">
    <property type="entry name" value="TolB, C-terminal domain"/>
    <property type="match status" value="1"/>
</dbReference>
<reference evidence="6" key="2">
    <citation type="submission" date="2020-06" db="EMBL/GenBank/DDBJ databases">
        <title>Isolation of Planomicrobium glaciei.</title>
        <authorList>
            <person name="Malisova L."/>
            <person name="Safrankova R."/>
            <person name="Jakubu V."/>
            <person name="Spanelova P."/>
        </authorList>
    </citation>
    <scope>NUCLEOTIDE SEQUENCE [LARGE SCALE GENOMIC DNA]</scope>
    <source>
        <strain evidence="6">NRL-ATB46093</strain>
    </source>
</reference>
<reference evidence="5 6" key="1">
    <citation type="submission" date="2020-04" db="EMBL/GenBank/DDBJ databases">
        <authorList>
            <person name="Pajer P."/>
            <person name="Broz P."/>
        </authorList>
    </citation>
    <scope>NUCLEOTIDE SEQUENCE [LARGE SCALE GENOMIC DNA]</scope>
    <source>
        <strain evidence="6">NRL-ATB46093</strain>
    </source>
</reference>
<proteinExistence type="inferred from homology"/>
<sequence length="350" mass="38250">MKREWQLFSLVIRRLDLKQRIPKGGVAEVKKRGITIAILVVLFLIAAGFASVKSAYETKPVPKEERHKISEIVPAKAKWEKVVKGDGGFMEGINFDRKGAIWMVSPMSGELLTVKGDKVQQVKKYPGPVGAKFHKDGRLFITDITGVIHAYDPKTGKSETAVSTYKGQALNGLNDLIFDKDGGLYFTEPMGSSATNPVGRVFYLPAGSTEPVLFADKISYPNGVAISADGSRVYISEFGKNRVLAVPAKNAPPSPETPYVFGQFEGGIGPDGLAVDQEGNLYVAHFQAGQIVVQDKDGFKYGTIRLPESAGTFTTNLAFHEGYLYITESSKNEVWRIKVNKKGLVPYGLQ</sequence>
<dbReference type="PANTHER" id="PTHR47572">
    <property type="entry name" value="LIPOPROTEIN-RELATED"/>
    <property type="match status" value="1"/>
</dbReference>
<dbReference type="EMBL" id="CP051177">
    <property type="protein sequence ID" value="QKX52179.1"/>
    <property type="molecule type" value="Genomic_DNA"/>
</dbReference>
<dbReference type="AlphaFoldDB" id="A0A7H8QE76"/>
<keyword evidence="3" id="KW-0812">Transmembrane</keyword>
<dbReference type="PANTHER" id="PTHR47572:SF4">
    <property type="entry name" value="LACTONASE DRP35"/>
    <property type="match status" value="1"/>
</dbReference>
<dbReference type="Proteomes" id="UP000509222">
    <property type="component" value="Chromosome"/>
</dbReference>
<feature type="transmembrane region" description="Helical" evidence="3">
    <location>
        <begin position="33"/>
        <end position="52"/>
    </location>
</feature>
<evidence type="ECO:0000259" key="4">
    <source>
        <dbReference type="Pfam" id="PF08450"/>
    </source>
</evidence>
<dbReference type="InterPro" id="IPR011042">
    <property type="entry name" value="6-blade_b-propeller_TolB-like"/>
</dbReference>
<comment type="similarity">
    <text evidence="1">Belongs to the SMP-30/CGR1 family.</text>
</comment>
<keyword evidence="3" id="KW-0472">Membrane</keyword>
<protein>
    <submittedName>
        <fullName evidence="5">SMP-30/gluconolactonase/LRE family protein</fullName>
    </submittedName>
</protein>
<dbReference type="InterPro" id="IPR051262">
    <property type="entry name" value="SMP-30/CGR1_Lactonase"/>
</dbReference>
<dbReference type="GO" id="GO:0016787">
    <property type="term" value="F:hydrolase activity"/>
    <property type="evidence" value="ECO:0007669"/>
    <property type="project" value="UniProtKB-KW"/>
</dbReference>
<feature type="domain" description="SMP-30/Gluconolactonase/LRE-like region" evidence="4">
    <location>
        <begin position="91"/>
        <end position="328"/>
    </location>
</feature>
<keyword evidence="2" id="KW-0378">Hydrolase</keyword>
<dbReference type="Pfam" id="PF08450">
    <property type="entry name" value="SGL"/>
    <property type="match status" value="1"/>
</dbReference>
<evidence type="ECO:0000313" key="6">
    <source>
        <dbReference type="Proteomes" id="UP000509222"/>
    </source>
</evidence>
<evidence type="ECO:0000256" key="2">
    <source>
        <dbReference type="ARBA" id="ARBA00022801"/>
    </source>
</evidence>
<organism evidence="5 6">
    <name type="scientific">Planococcus glaciei</name>
    <dbReference type="NCBI Taxonomy" id="459472"/>
    <lineage>
        <taxon>Bacteria</taxon>
        <taxon>Bacillati</taxon>
        <taxon>Bacillota</taxon>
        <taxon>Bacilli</taxon>
        <taxon>Bacillales</taxon>
        <taxon>Caryophanaceae</taxon>
        <taxon>Planococcus</taxon>
    </lineage>
</organism>
<keyword evidence="6" id="KW-1185">Reference proteome</keyword>
<keyword evidence="3" id="KW-1133">Transmembrane helix</keyword>
<dbReference type="SUPFAM" id="SSF63829">
    <property type="entry name" value="Calcium-dependent phosphotriesterase"/>
    <property type="match status" value="1"/>
</dbReference>
<dbReference type="InterPro" id="IPR013658">
    <property type="entry name" value="SGL"/>
</dbReference>
<evidence type="ECO:0000313" key="5">
    <source>
        <dbReference type="EMBL" id="QKX52179.1"/>
    </source>
</evidence>
<accession>A0A7H8QE76</accession>
<evidence type="ECO:0000256" key="3">
    <source>
        <dbReference type="SAM" id="Phobius"/>
    </source>
</evidence>
<name>A0A7H8QE76_9BACL</name>
<gene>
    <name evidence="5" type="ORF">HF394_17260</name>
</gene>